<protein>
    <submittedName>
        <fullName evidence="2">Uncharacterized protein</fullName>
    </submittedName>
</protein>
<proteinExistence type="predicted"/>
<feature type="region of interest" description="Disordered" evidence="1">
    <location>
        <begin position="38"/>
        <end position="72"/>
    </location>
</feature>
<evidence type="ECO:0000256" key="1">
    <source>
        <dbReference type="SAM" id="MobiDB-lite"/>
    </source>
</evidence>
<accession>A0A1Y2T9P3</accession>
<dbReference type="EMBL" id="LWLV01000130">
    <property type="protein sequence ID" value="OTA41973.1"/>
    <property type="molecule type" value="Genomic_DNA"/>
</dbReference>
<name>A0A1Y2T9P3_SYMTR</name>
<reference evidence="3" key="1">
    <citation type="submission" date="2016-04" db="EMBL/GenBank/DDBJ databases">
        <authorList>
            <person name="Antunes L.P."/>
            <person name="Martins L.F."/>
            <person name="Pereira R.V."/>
            <person name="Thomas A.M."/>
            <person name="Barbosa D."/>
            <person name="Nascimento L."/>
            <person name="Silva G.M."/>
            <person name="Condomitti G.W."/>
            <person name="Digiampietri L.A."/>
            <person name="Lombardi K.C."/>
            <person name="Ramos P.L."/>
            <person name="Quaggio R.B."/>
            <person name="Oliveira J.C."/>
            <person name="Pascon R.C."/>
            <person name="Cruz J.B."/>
            <person name="Silva A.M."/>
            <person name="Setubal J.C."/>
        </authorList>
    </citation>
    <scope>NUCLEOTIDE SEQUENCE [LARGE SCALE GENOMIC DNA]</scope>
</reference>
<organism evidence="2 3">
    <name type="scientific">Symbiobacterium thermophilum</name>
    <dbReference type="NCBI Taxonomy" id="2734"/>
    <lineage>
        <taxon>Bacteria</taxon>
        <taxon>Bacillati</taxon>
        <taxon>Bacillota</taxon>
        <taxon>Clostridia</taxon>
        <taxon>Eubacteriales</taxon>
        <taxon>Symbiobacteriaceae</taxon>
        <taxon>Symbiobacterium</taxon>
    </lineage>
</organism>
<evidence type="ECO:0000313" key="3">
    <source>
        <dbReference type="Proteomes" id="UP000194267"/>
    </source>
</evidence>
<sequence length="72" mass="7802">MWAKARKMSCSWITPTSRWPSTTGKRGMSRLNMSLAAVSTRSSGRTVTGSGTMNSFTGRGSAAWRPSRMQAS</sequence>
<feature type="compositionally biased region" description="Low complexity" evidence="1">
    <location>
        <begin position="38"/>
        <end position="52"/>
    </location>
</feature>
<dbReference type="AlphaFoldDB" id="A0A1Y2T9P3"/>
<comment type="caution">
    <text evidence="2">The sequence shown here is derived from an EMBL/GenBank/DDBJ whole genome shotgun (WGS) entry which is preliminary data.</text>
</comment>
<dbReference type="Proteomes" id="UP000194267">
    <property type="component" value="Unassembled WGS sequence"/>
</dbReference>
<gene>
    <name evidence="2" type="ORF">A6D92_02460</name>
</gene>
<evidence type="ECO:0000313" key="2">
    <source>
        <dbReference type="EMBL" id="OTA41973.1"/>
    </source>
</evidence>